<dbReference type="PROSITE" id="PS00211">
    <property type="entry name" value="ABC_TRANSPORTER_1"/>
    <property type="match status" value="1"/>
</dbReference>
<keyword evidence="7" id="KW-0472">Membrane</keyword>
<dbReference type="InterPro" id="IPR050166">
    <property type="entry name" value="ABC_transporter_ATP-bind"/>
</dbReference>
<name>A0ABU0JAZ2_9HYPH</name>
<keyword evidence="10" id="KW-1185">Reference proteome</keyword>
<sequence length="289" mass="31448">MTEIRVENVWKEYGASVVLERVNLTLPDHEFLVVIGPSGVGKTTLLRLLLSQETPTRGRILIDGEPIAAEPTADRGVVFQRYSVFPHRTVLGNVMLGPQWAASPLLGRLFGRRRRDLRDRAMALLERIGLSAAAGHYPQQLSGGMQQRLAIAQALIMQPKVLLLDEPFGALDPGTRKSMHALVRELWEEHAMTIVMVTHDLSEAFSLGTRVIAIDRPRRDPQAPERFGATITSDFVAKCPIVRESRRFEAARAAARAAAPSPLAAPALALPLAGSAGPALPASALAKDR</sequence>
<evidence type="ECO:0000256" key="6">
    <source>
        <dbReference type="ARBA" id="ARBA00022967"/>
    </source>
</evidence>
<evidence type="ECO:0000313" key="10">
    <source>
        <dbReference type="Proteomes" id="UP001242480"/>
    </source>
</evidence>
<comment type="similarity">
    <text evidence="1">Belongs to the ABC transporter superfamily.</text>
</comment>
<feature type="domain" description="ABC transporter" evidence="8">
    <location>
        <begin position="4"/>
        <end position="241"/>
    </location>
</feature>
<dbReference type="CDD" id="cd03293">
    <property type="entry name" value="ABC_NrtD_SsuB_transporters"/>
    <property type="match status" value="1"/>
</dbReference>
<evidence type="ECO:0000256" key="1">
    <source>
        <dbReference type="ARBA" id="ARBA00005417"/>
    </source>
</evidence>
<dbReference type="GO" id="GO:0005524">
    <property type="term" value="F:ATP binding"/>
    <property type="evidence" value="ECO:0007669"/>
    <property type="project" value="UniProtKB-KW"/>
</dbReference>
<evidence type="ECO:0000256" key="2">
    <source>
        <dbReference type="ARBA" id="ARBA00022448"/>
    </source>
</evidence>
<proteinExistence type="inferred from homology"/>
<dbReference type="SUPFAM" id="SSF52540">
    <property type="entry name" value="P-loop containing nucleoside triphosphate hydrolases"/>
    <property type="match status" value="1"/>
</dbReference>
<keyword evidence="6" id="KW-1278">Translocase</keyword>
<reference evidence="9 10" key="1">
    <citation type="submission" date="2023-07" db="EMBL/GenBank/DDBJ databases">
        <title>Genomic Encyclopedia of Type Strains, Phase IV (KMG-IV): sequencing the most valuable type-strain genomes for metagenomic binning, comparative biology and taxonomic classification.</title>
        <authorList>
            <person name="Goeker M."/>
        </authorList>
    </citation>
    <scope>NUCLEOTIDE SEQUENCE [LARGE SCALE GENOMIC DNA]</scope>
    <source>
        <strain evidence="9 10">DSM 19619</strain>
    </source>
</reference>
<keyword evidence="2" id="KW-0813">Transport</keyword>
<keyword evidence="4" id="KW-0547">Nucleotide-binding</keyword>
<dbReference type="InterPro" id="IPR017871">
    <property type="entry name" value="ABC_transporter-like_CS"/>
</dbReference>
<evidence type="ECO:0000256" key="4">
    <source>
        <dbReference type="ARBA" id="ARBA00022741"/>
    </source>
</evidence>
<dbReference type="InterPro" id="IPR003439">
    <property type="entry name" value="ABC_transporter-like_ATP-bd"/>
</dbReference>
<dbReference type="RefSeq" id="WP_307276610.1">
    <property type="nucleotide sequence ID" value="NZ_JAUSVX010000009.1"/>
</dbReference>
<dbReference type="InterPro" id="IPR003593">
    <property type="entry name" value="AAA+_ATPase"/>
</dbReference>
<dbReference type="Pfam" id="PF00005">
    <property type="entry name" value="ABC_tran"/>
    <property type="match status" value="1"/>
</dbReference>
<dbReference type="PROSITE" id="PS50893">
    <property type="entry name" value="ABC_TRANSPORTER_2"/>
    <property type="match status" value="1"/>
</dbReference>
<dbReference type="Proteomes" id="UP001242480">
    <property type="component" value="Unassembled WGS sequence"/>
</dbReference>
<evidence type="ECO:0000313" key="9">
    <source>
        <dbReference type="EMBL" id="MDQ0471445.1"/>
    </source>
</evidence>
<comment type="caution">
    <text evidence="9">The sequence shown here is derived from an EMBL/GenBank/DDBJ whole genome shotgun (WGS) entry which is preliminary data.</text>
</comment>
<dbReference type="InterPro" id="IPR027417">
    <property type="entry name" value="P-loop_NTPase"/>
</dbReference>
<dbReference type="PANTHER" id="PTHR42788:SF17">
    <property type="entry name" value="ALIPHATIC SULFONATES IMPORT ATP-BINDING PROTEIN SSUB"/>
    <property type="match status" value="1"/>
</dbReference>
<keyword evidence="3" id="KW-1003">Cell membrane</keyword>
<dbReference type="EMBL" id="JAUSVX010000009">
    <property type="protein sequence ID" value="MDQ0471445.1"/>
    <property type="molecule type" value="Genomic_DNA"/>
</dbReference>
<accession>A0ABU0JAZ2</accession>
<dbReference type="PANTHER" id="PTHR42788">
    <property type="entry name" value="TAURINE IMPORT ATP-BINDING PROTEIN-RELATED"/>
    <property type="match status" value="1"/>
</dbReference>
<protein>
    <submittedName>
        <fullName evidence="9">NitT/TauT family transport system ATP-binding protein</fullName>
    </submittedName>
</protein>
<evidence type="ECO:0000256" key="7">
    <source>
        <dbReference type="ARBA" id="ARBA00023136"/>
    </source>
</evidence>
<keyword evidence="5 9" id="KW-0067">ATP-binding</keyword>
<gene>
    <name evidence="9" type="ORF">QO011_004470</name>
</gene>
<dbReference type="SMART" id="SM00382">
    <property type="entry name" value="AAA"/>
    <property type="match status" value="1"/>
</dbReference>
<evidence type="ECO:0000256" key="5">
    <source>
        <dbReference type="ARBA" id="ARBA00022840"/>
    </source>
</evidence>
<evidence type="ECO:0000259" key="8">
    <source>
        <dbReference type="PROSITE" id="PS50893"/>
    </source>
</evidence>
<evidence type="ECO:0000256" key="3">
    <source>
        <dbReference type="ARBA" id="ARBA00022475"/>
    </source>
</evidence>
<organism evidence="9 10">
    <name type="scientific">Labrys wisconsinensis</name>
    <dbReference type="NCBI Taxonomy" id="425677"/>
    <lineage>
        <taxon>Bacteria</taxon>
        <taxon>Pseudomonadati</taxon>
        <taxon>Pseudomonadota</taxon>
        <taxon>Alphaproteobacteria</taxon>
        <taxon>Hyphomicrobiales</taxon>
        <taxon>Xanthobacteraceae</taxon>
        <taxon>Labrys</taxon>
    </lineage>
</organism>
<dbReference type="Gene3D" id="3.40.50.300">
    <property type="entry name" value="P-loop containing nucleotide triphosphate hydrolases"/>
    <property type="match status" value="1"/>
</dbReference>